<evidence type="ECO:0000256" key="2">
    <source>
        <dbReference type="PROSITE-ProRule" id="PRU00335"/>
    </source>
</evidence>
<dbReference type="GO" id="GO:0003700">
    <property type="term" value="F:DNA-binding transcription factor activity"/>
    <property type="evidence" value="ECO:0007669"/>
    <property type="project" value="TreeGrafter"/>
</dbReference>
<proteinExistence type="predicted"/>
<dbReference type="Proteomes" id="UP001152755">
    <property type="component" value="Unassembled WGS sequence"/>
</dbReference>
<evidence type="ECO:0000313" key="5">
    <source>
        <dbReference type="Proteomes" id="UP001152755"/>
    </source>
</evidence>
<dbReference type="Gene3D" id="1.10.357.10">
    <property type="entry name" value="Tetracycline Repressor, domain 2"/>
    <property type="match status" value="1"/>
</dbReference>
<dbReference type="PROSITE" id="PS50977">
    <property type="entry name" value="HTH_TETR_2"/>
    <property type="match status" value="1"/>
</dbReference>
<dbReference type="Pfam" id="PF00440">
    <property type="entry name" value="TetR_N"/>
    <property type="match status" value="1"/>
</dbReference>
<dbReference type="AlphaFoldDB" id="A0A9X4LZW8"/>
<comment type="caution">
    <text evidence="4">The sequence shown here is derived from an EMBL/GenBank/DDBJ whole genome shotgun (WGS) entry which is preliminary data.</text>
</comment>
<organism evidence="4 5">
    <name type="scientific">Speluncibacter jeojiensis</name>
    <dbReference type="NCBI Taxonomy" id="2710754"/>
    <lineage>
        <taxon>Bacteria</taxon>
        <taxon>Bacillati</taxon>
        <taxon>Actinomycetota</taxon>
        <taxon>Actinomycetes</taxon>
        <taxon>Mycobacteriales</taxon>
        <taxon>Speluncibacteraceae</taxon>
        <taxon>Speluncibacter</taxon>
    </lineage>
</organism>
<dbReference type="InterPro" id="IPR001647">
    <property type="entry name" value="HTH_TetR"/>
</dbReference>
<dbReference type="PANTHER" id="PTHR30055">
    <property type="entry name" value="HTH-TYPE TRANSCRIPTIONAL REGULATOR RUTR"/>
    <property type="match status" value="1"/>
</dbReference>
<protein>
    <submittedName>
        <fullName evidence="4">TetR family transcriptional regulator</fullName>
    </submittedName>
</protein>
<dbReference type="SUPFAM" id="SSF48498">
    <property type="entry name" value="Tetracyclin repressor-like, C-terminal domain"/>
    <property type="match status" value="1"/>
</dbReference>
<dbReference type="EMBL" id="JANRHA010000007">
    <property type="protein sequence ID" value="MDG3015339.1"/>
    <property type="molecule type" value="Genomic_DNA"/>
</dbReference>
<dbReference type="GO" id="GO:0000976">
    <property type="term" value="F:transcription cis-regulatory region binding"/>
    <property type="evidence" value="ECO:0007669"/>
    <property type="project" value="TreeGrafter"/>
</dbReference>
<evidence type="ECO:0000259" key="3">
    <source>
        <dbReference type="PROSITE" id="PS50977"/>
    </source>
</evidence>
<keyword evidence="1 2" id="KW-0238">DNA-binding</keyword>
<name>A0A9X4LZW8_9ACTN</name>
<feature type="DNA-binding region" description="H-T-H motif" evidence="2">
    <location>
        <begin position="31"/>
        <end position="50"/>
    </location>
</feature>
<evidence type="ECO:0000256" key="1">
    <source>
        <dbReference type="ARBA" id="ARBA00023125"/>
    </source>
</evidence>
<reference evidence="4" key="1">
    <citation type="submission" date="2022-08" db="EMBL/GenBank/DDBJ databases">
        <title>Genome analysis of Corynebacteriales strain.</title>
        <authorList>
            <person name="Lee S.D."/>
        </authorList>
    </citation>
    <scope>NUCLEOTIDE SEQUENCE</scope>
    <source>
        <strain evidence="4">D3-21</strain>
    </source>
</reference>
<gene>
    <name evidence="4" type="ORF">NVS88_12345</name>
</gene>
<accession>A0A9X4LZW8</accession>
<feature type="domain" description="HTH tetR-type" evidence="3">
    <location>
        <begin position="8"/>
        <end position="68"/>
    </location>
</feature>
<dbReference type="InterPro" id="IPR050109">
    <property type="entry name" value="HTH-type_TetR-like_transc_reg"/>
</dbReference>
<dbReference type="InterPro" id="IPR036271">
    <property type="entry name" value="Tet_transcr_reg_TetR-rel_C_sf"/>
</dbReference>
<keyword evidence="5" id="KW-1185">Reference proteome</keyword>
<dbReference type="RefSeq" id="WP_277835387.1">
    <property type="nucleotide sequence ID" value="NZ_JAAIVF010000008.1"/>
</dbReference>
<dbReference type="SUPFAM" id="SSF46689">
    <property type="entry name" value="Homeodomain-like"/>
    <property type="match status" value="1"/>
</dbReference>
<dbReference type="InterPro" id="IPR009057">
    <property type="entry name" value="Homeodomain-like_sf"/>
</dbReference>
<sequence length="212" mass="23175">MLSRLPAEERRVQLVQAALARAEQDGIGSVTIRRVAEDAGVSLGVVHYCFENKEELMSAAIETIVTDLSGALRNAFAQAGDAARGDRGAEALREMLRAGIRGMWQLIENTANVQLLTYEITTYALRGGSEESRGLATRQYEFNTAEATTFLRDCAARTGTRWIRPVEHVARLSLSVIDGIVLRWLVDRDSEAALAQFDDVLELVVGLAAPAE</sequence>
<dbReference type="PANTHER" id="PTHR30055:SF226">
    <property type="entry name" value="HTH-TYPE TRANSCRIPTIONAL REGULATOR PKSA"/>
    <property type="match status" value="1"/>
</dbReference>
<evidence type="ECO:0000313" key="4">
    <source>
        <dbReference type="EMBL" id="MDG3015339.1"/>
    </source>
</evidence>